<organism evidence="1 2">
    <name type="scientific">Haemonchus contortus</name>
    <name type="common">Barber pole worm</name>
    <dbReference type="NCBI Taxonomy" id="6289"/>
    <lineage>
        <taxon>Eukaryota</taxon>
        <taxon>Metazoa</taxon>
        <taxon>Ecdysozoa</taxon>
        <taxon>Nematoda</taxon>
        <taxon>Chromadorea</taxon>
        <taxon>Rhabditida</taxon>
        <taxon>Rhabditina</taxon>
        <taxon>Rhabditomorpha</taxon>
        <taxon>Strongyloidea</taxon>
        <taxon>Trichostrongylidae</taxon>
        <taxon>Haemonchus</taxon>
    </lineage>
</organism>
<dbReference type="WBParaSite" id="HCON_00192480-00001">
    <property type="protein sequence ID" value="HCON_00192480-00001"/>
    <property type="gene ID" value="HCON_00192480"/>
</dbReference>
<keyword evidence="1" id="KW-1185">Reference proteome</keyword>
<reference evidence="2" key="1">
    <citation type="submission" date="2020-12" db="UniProtKB">
        <authorList>
            <consortium name="WormBaseParasite"/>
        </authorList>
    </citation>
    <scope>IDENTIFICATION</scope>
    <source>
        <strain evidence="2">MHco3</strain>
    </source>
</reference>
<protein>
    <submittedName>
        <fullName evidence="2">Uncharacterized protein</fullName>
    </submittedName>
</protein>
<evidence type="ECO:0000313" key="1">
    <source>
        <dbReference type="Proteomes" id="UP000025227"/>
    </source>
</evidence>
<proteinExistence type="predicted"/>
<dbReference type="AlphaFoldDB" id="A0A7I4Z8P5"/>
<accession>A0A7I4Z8P5</accession>
<dbReference type="Proteomes" id="UP000025227">
    <property type="component" value="Unplaced"/>
</dbReference>
<sequence length="44" mass="5119">MTIFTSRVTIGFRVMPIIRSRIMTTSIFRIVAKQQSLASLDRFE</sequence>
<evidence type="ECO:0000313" key="2">
    <source>
        <dbReference type="WBParaSite" id="HCON_00192480-00001"/>
    </source>
</evidence>
<name>A0A7I4Z8P5_HAECO</name>